<keyword evidence="1" id="KW-0812">Transmembrane</keyword>
<evidence type="ECO:0000256" key="1">
    <source>
        <dbReference type="SAM" id="Phobius"/>
    </source>
</evidence>
<dbReference type="Proteomes" id="UP001278766">
    <property type="component" value="Unassembled WGS sequence"/>
</dbReference>
<reference evidence="2" key="2">
    <citation type="submission" date="2023-06" db="EMBL/GenBank/DDBJ databases">
        <authorList>
            <consortium name="Lawrence Berkeley National Laboratory"/>
            <person name="Haridas S."/>
            <person name="Hensen N."/>
            <person name="Bonometti L."/>
            <person name="Westerberg I."/>
            <person name="Brannstrom I.O."/>
            <person name="Guillou S."/>
            <person name="Cros-Aarteil S."/>
            <person name="Calhoun S."/>
            <person name="Kuo A."/>
            <person name="Mondo S."/>
            <person name="Pangilinan J."/>
            <person name="Riley R."/>
            <person name="Labutti K."/>
            <person name="Andreopoulos B."/>
            <person name="Lipzen A."/>
            <person name="Chen C."/>
            <person name="Yanf M."/>
            <person name="Daum C."/>
            <person name="Ng V."/>
            <person name="Clum A."/>
            <person name="Steindorff A."/>
            <person name="Ohm R."/>
            <person name="Martin F."/>
            <person name="Silar P."/>
            <person name="Natvig D."/>
            <person name="Lalanne C."/>
            <person name="Gautier V."/>
            <person name="Ament-Velasquez S.L."/>
            <person name="Kruys A."/>
            <person name="Hutchinson M.I."/>
            <person name="Powell A.J."/>
            <person name="Barry K."/>
            <person name="Miller A.N."/>
            <person name="Grigoriev I.V."/>
            <person name="Debuchy R."/>
            <person name="Gladieux P."/>
            <person name="Thoren M.H."/>
            <person name="Johannesson H."/>
        </authorList>
    </citation>
    <scope>NUCLEOTIDE SEQUENCE</scope>
    <source>
        <strain evidence="2">CBS 168.71</strain>
    </source>
</reference>
<evidence type="ECO:0000313" key="2">
    <source>
        <dbReference type="EMBL" id="KAK3298854.1"/>
    </source>
</evidence>
<keyword evidence="3" id="KW-1185">Reference proteome</keyword>
<dbReference type="RefSeq" id="XP_062662368.1">
    <property type="nucleotide sequence ID" value="XM_062803134.1"/>
</dbReference>
<keyword evidence="1" id="KW-0472">Membrane</keyword>
<reference evidence="2" key="1">
    <citation type="journal article" date="2023" name="Mol. Phylogenet. Evol.">
        <title>Genome-scale phylogeny and comparative genomics of the fungal order Sordariales.</title>
        <authorList>
            <person name="Hensen N."/>
            <person name="Bonometti L."/>
            <person name="Westerberg I."/>
            <person name="Brannstrom I.O."/>
            <person name="Guillou S."/>
            <person name="Cros-Aarteil S."/>
            <person name="Calhoun S."/>
            <person name="Haridas S."/>
            <person name="Kuo A."/>
            <person name="Mondo S."/>
            <person name="Pangilinan J."/>
            <person name="Riley R."/>
            <person name="LaButti K."/>
            <person name="Andreopoulos B."/>
            <person name="Lipzen A."/>
            <person name="Chen C."/>
            <person name="Yan M."/>
            <person name="Daum C."/>
            <person name="Ng V."/>
            <person name="Clum A."/>
            <person name="Steindorff A."/>
            <person name="Ohm R.A."/>
            <person name="Martin F."/>
            <person name="Silar P."/>
            <person name="Natvig D.O."/>
            <person name="Lalanne C."/>
            <person name="Gautier V."/>
            <person name="Ament-Velasquez S.L."/>
            <person name="Kruys A."/>
            <person name="Hutchinson M.I."/>
            <person name="Powell A.J."/>
            <person name="Barry K."/>
            <person name="Miller A.N."/>
            <person name="Grigoriev I.V."/>
            <person name="Debuchy R."/>
            <person name="Gladieux P."/>
            <person name="Hiltunen Thoren M."/>
            <person name="Johannesson H."/>
        </authorList>
    </citation>
    <scope>NUCLEOTIDE SEQUENCE</scope>
    <source>
        <strain evidence="2">CBS 168.71</strain>
    </source>
</reference>
<accession>A0AAE0HLQ7</accession>
<dbReference type="AlphaFoldDB" id="A0AAE0HLQ7"/>
<gene>
    <name evidence="2" type="ORF">B0H64DRAFT_386452</name>
</gene>
<dbReference type="EMBL" id="JAUEPN010000002">
    <property type="protein sequence ID" value="KAK3298854.1"/>
    <property type="molecule type" value="Genomic_DNA"/>
</dbReference>
<comment type="caution">
    <text evidence="2">The sequence shown here is derived from an EMBL/GenBank/DDBJ whole genome shotgun (WGS) entry which is preliminary data.</text>
</comment>
<protein>
    <submittedName>
        <fullName evidence="2">Uncharacterized protein</fullName>
    </submittedName>
</protein>
<evidence type="ECO:0000313" key="3">
    <source>
        <dbReference type="Proteomes" id="UP001278766"/>
    </source>
</evidence>
<feature type="transmembrane region" description="Helical" evidence="1">
    <location>
        <begin position="12"/>
        <end position="29"/>
    </location>
</feature>
<organism evidence="2 3">
    <name type="scientific">Chaetomium fimeti</name>
    <dbReference type="NCBI Taxonomy" id="1854472"/>
    <lineage>
        <taxon>Eukaryota</taxon>
        <taxon>Fungi</taxon>
        <taxon>Dikarya</taxon>
        <taxon>Ascomycota</taxon>
        <taxon>Pezizomycotina</taxon>
        <taxon>Sordariomycetes</taxon>
        <taxon>Sordariomycetidae</taxon>
        <taxon>Sordariales</taxon>
        <taxon>Chaetomiaceae</taxon>
        <taxon>Chaetomium</taxon>
    </lineage>
</organism>
<proteinExistence type="predicted"/>
<dbReference type="GeneID" id="87840082"/>
<sequence>MPTIRVESGKQLVYIRFACACFLSFLVLINQTCGYLELRHDLEAELGIIRGRRGRCFRLSGCEYPSPRPDL</sequence>
<keyword evidence="1" id="KW-1133">Transmembrane helix</keyword>
<name>A0AAE0HLQ7_9PEZI</name>